<feature type="transmembrane region" description="Helical" evidence="7">
    <location>
        <begin position="364"/>
        <end position="382"/>
    </location>
</feature>
<evidence type="ECO:0000259" key="8">
    <source>
        <dbReference type="PROSITE" id="PS50850"/>
    </source>
</evidence>
<feature type="transmembrane region" description="Helical" evidence="7">
    <location>
        <begin position="51"/>
        <end position="71"/>
    </location>
</feature>
<gene>
    <name evidence="9" type="ORF">CMUST_06925</name>
</gene>
<keyword evidence="5 7" id="KW-1133">Transmembrane helix</keyword>
<evidence type="ECO:0000256" key="6">
    <source>
        <dbReference type="ARBA" id="ARBA00023136"/>
    </source>
</evidence>
<feature type="transmembrane region" description="Helical" evidence="7">
    <location>
        <begin position="204"/>
        <end position="221"/>
    </location>
</feature>
<dbReference type="NCBIfam" id="TIGR00711">
    <property type="entry name" value="efflux_EmrB"/>
    <property type="match status" value="1"/>
</dbReference>
<feature type="transmembrane region" description="Helical" evidence="7">
    <location>
        <begin position="339"/>
        <end position="358"/>
    </location>
</feature>
<reference evidence="9 10" key="1">
    <citation type="journal article" date="2015" name="Genome Announc.">
        <title>Complete Genome Sequence of the Type Strain Corynebacterium mustelae DSM 45274, Isolated from Various Tissues of a Male Ferret with Lethal Sepsis.</title>
        <authorList>
            <person name="Ruckert C."/>
            <person name="Eimer J."/>
            <person name="Winkler A."/>
            <person name="Tauch A."/>
        </authorList>
    </citation>
    <scope>NUCLEOTIDE SEQUENCE [LARGE SCALE GENOMIC DNA]</scope>
    <source>
        <strain evidence="9 10">DSM 45274</strain>
    </source>
</reference>
<dbReference type="EMBL" id="CP011542">
    <property type="protein sequence ID" value="AKK05719.1"/>
    <property type="molecule type" value="Genomic_DNA"/>
</dbReference>
<evidence type="ECO:0000256" key="4">
    <source>
        <dbReference type="ARBA" id="ARBA00022692"/>
    </source>
</evidence>
<feature type="transmembrane region" description="Helical" evidence="7">
    <location>
        <begin position="18"/>
        <end position="39"/>
    </location>
</feature>
<dbReference type="InterPro" id="IPR004638">
    <property type="entry name" value="EmrB-like"/>
</dbReference>
<accession>A0A0G3GX47</accession>
<keyword evidence="6 7" id="KW-0472">Membrane</keyword>
<sequence>MTNPESTPVTSETHAWKALGALCIGFFMILLDQTVVAVATPQLQSQLGASLNHVVWVTSIYLLFFAVPLLVSGRLGDRFGQRNVYLVGLTIFTLSSLACGLSPTVEMLILSRAMQGLGGALMGPQTMSVVNKLFARNRRGAAMGVWGAVAGLASLLGPIVGGLIVGTIGWQWVFFINVPLGILSFVLVYLWVPTFELTTGKLDFLSVIVSIAAMSALVFAVQQGPELGWPTWIWGLLVLGIVLIGLFIWLQKTADRRDSAALIPLSIFNIKNFSLGAFSISAMGFAIGGVMLPIMLFLQQGHGLSAEQAGFMLVPMAILSGGLAPWVGKQSDRMHPRILSMIGFGCMLLAAVSLVIVMRDGVDMWWILIPIVLLGFGNGFVWSPNSATSLRDLPVHQIGAASGVYNTTRQLGSVMGAAAVGAAMQIGVANTDFATAMGNSIIVVAVVLFTGLIAVSRFENKVHTREAS</sequence>
<evidence type="ECO:0000256" key="1">
    <source>
        <dbReference type="ARBA" id="ARBA00004651"/>
    </source>
</evidence>
<dbReference type="GO" id="GO:0022857">
    <property type="term" value="F:transmembrane transporter activity"/>
    <property type="evidence" value="ECO:0007669"/>
    <property type="project" value="InterPro"/>
</dbReference>
<feature type="transmembrane region" description="Helical" evidence="7">
    <location>
        <begin position="83"/>
        <end position="105"/>
    </location>
</feature>
<dbReference type="Gene3D" id="1.20.1720.10">
    <property type="entry name" value="Multidrug resistance protein D"/>
    <property type="match status" value="1"/>
</dbReference>
<dbReference type="RefSeq" id="WP_047261880.1">
    <property type="nucleotide sequence ID" value="NZ_CP011542.1"/>
</dbReference>
<feature type="transmembrane region" description="Helical" evidence="7">
    <location>
        <begin position="436"/>
        <end position="455"/>
    </location>
</feature>
<feature type="transmembrane region" description="Helical" evidence="7">
    <location>
        <begin position="309"/>
        <end position="327"/>
    </location>
</feature>
<name>A0A0G3GX47_9CORY</name>
<organism evidence="9 10">
    <name type="scientific">Corynebacterium mustelae</name>
    <dbReference type="NCBI Taxonomy" id="571915"/>
    <lineage>
        <taxon>Bacteria</taxon>
        <taxon>Bacillati</taxon>
        <taxon>Actinomycetota</taxon>
        <taxon>Actinomycetes</taxon>
        <taxon>Mycobacteriales</taxon>
        <taxon>Corynebacteriaceae</taxon>
        <taxon>Corynebacterium</taxon>
    </lineage>
</organism>
<dbReference type="AlphaFoldDB" id="A0A0G3GX47"/>
<keyword evidence="3" id="KW-1003">Cell membrane</keyword>
<dbReference type="InterPro" id="IPR011701">
    <property type="entry name" value="MFS"/>
</dbReference>
<dbReference type="GO" id="GO:0005886">
    <property type="term" value="C:plasma membrane"/>
    <property type="evidence" value="ECO:0007669"/>
    <property type="project" value="UniProtKB-SubCell"/>
</dbReference>
<dbReference type="InterPro" id="IPR036259">
    <property type="entry name" value="MFS_trans_sf"/>
</dbReference>
<evidence type="ECO:0000256" key="2">
    <source>
        <dbReference type="ARBA" id="ARBA00022448"/>
    </source>
</evidence>
<keyword evidence="4 7" id="KW-0812">Transmembrane</keyword>
<dbReference type="KEGG" id="cmv:CMUST_06925"/>
<keyword evidence="2" id="KW-0813">Transport</keyword>
<dbReference type="STRING" id="571915.CMUST_06925"/>
<dbReference type="PANTHER" id="PTHR42718">
    <property type="entry name" value="MAJOR FACILITATOR SUPERFAMILY MULTIDRUG TRANSPORTER MFSC"/>
    <property type="match status" value="1"/>
</dbReference>
<feature type="domain" description="Major facilitator superfamily (MFS) profile" evidence="8">
    <location>
        <begin position="18"/>
        <end position="463"/>
    </location>
</feature>
<dbReference type="Pfam" id="PF07690">
    <property type="entry name" value="MFS_1"/>
    <property type="match status" value="2"/>
</dbReference>
<feature type="transmembrane region" description="Helical" evidence="7">
    <location>
        <begin position="172"/>
        <end position="192"/>
    </location>
</feature>
<dbReference type="SUPFAM" id="SSF103473">
    <property type="entry name" value="MFS general substrate transporter"/>
    <property type="match status" value="2"/>
</dbReference>
<dbReference type="InterPro" id="IPR020846">
    <property type="entry name" value="MFS_dom"/>
</dbReference>
<dbReference type="OrthoDB" id="7375466at2"/>
<feature type="transmembrane region" description="Helical" evidence="7">
    <location>
        <begin position="272"/>
        <end position="297"/>
    </location>
</feature>
<protein>
    <submittedName>
        <fullName evidence="9">Drug resistance transporter, EmrB/QacA subfamily</fullName>
    </submittedName>
</protein>
<dbReference type="PROSITE" id="PS50850">
    <property type="entry name" value="MFS"/>
    <property type="match status" value="1"/>
</dbReference>
<reference evidence="10" key="2">
    <citation type="submission" date="2015-05" db="EMBL/GenBank/DDBJ databases">
        <title>Complete genome sequence of Corynebacterium mustelae DSM 45274, isolated from various tissues of a male ferret with lethal sepsis.</title>
        <authorList>
            <person name="Ruckert C."/>
            <person name="Albersmeier A."/>
            <person name="Winkler A."/>
            <person name="Tauch A."/>
        </authorList>
    </citation>
    <scope>NUCLEOTIDE SEQUENCE [LARGE SCALE GENOMIC DNA]</scope>
    <source>
        <strain evidence="10">DSM 45274</strain>
    </source>
</reference>
<dbReference type="PATRIC" id="fig|571915.4.peg.1474"/>
<feature type="transmembrane region" description="Helical" evidence="7">
    <location>
        <begin position="233"/>
        <end position="251"/>
    </location>
</feature>
<evidence type="ECO:0000313" key="10">
    <source>
        <dbReference type="Proteomes" id="UP000035199"/>
    </source>
</evidence>
<dbReference type="PRINTS" id="PR01036">
    <property type="entry name" value="TCRTETB"/>
</dbReference>
<evidence type="ECO:0000256" key="5">
    <source>
        <dbReference type="ARBA" id="ARBA00022989"/>
    </source>
</evidence>
<dbReference type="Gene3D" id="1.20.1250.20">
    <property type="entry name" value="MFS general substrate transporter like domains"/>
    <property type="match status" value="1"/>
</dbReference>
<evidence type="ECO:0000313" key="9">
    <source>
        <dbReference type="EMBL" id="AKK05719.1"/>
    </source>
</evidence>
<evidence type="ECO:0000256" key="7">
    <source>
        <dbReference type="SAM" id="Phobius"/>
    </source>
</evidence>
<dbReference type="PANTHER" id="PTHR42718:SF42">
    <property type="entry name" value="EXPORT PROTEIN"/>
    <property type="match status" value="1"/>
</dbReference>
<keyword evidence="10" id="KW-1185">Reference proteome</keyword>
<proteinExistence type="predicted"/>
<dbReference type="Proteomes" id="UP000035199">
    <property type="component" value="Chromosome"/>
</dbReference>
<feature type="transmembrane region" description="Helical" evidence="7">
    <location>
        <begin position="141"/>
        <end position="166"/>
    </location>
</feature>
<comment type="subcellular location">
    <subcellularLocation>
        <location evidence="1">Cell membrane</location>
        <topology evidence="1">Multi-pass membrane protein</topology>
    </subcellularLocation>
</comment>
<evidence type="ECO:0000256" key="3">
    <source>
        <dbReference type="ARBA" id="ARBA00022475"/>
    </source>
</evidence>